<dbReference type="GO" id="GO:0003677">
    <property type="term" value="F:DNA binding"/>
    <property type="evidence" value="ECO:0007669"/>
    <property type="project" value="UniProtKB-KW"/>
</dbReference>
<protein>
    <recommendedName>
        <fullName evidence="4">SOSS complex subunit B homolog</fullName>
    </recommendedName>
</protein>
<dbReference type="InterPro" id="IPR051231">
    <property type="entry name" value="SOSS-B"/>
</dbReference>
<accession>A0AAV2EJ56</accession>
<keyword evidence="1" id="KW-0238">DNA-binding</keyword>
<dbReference type="Proteomes" id="UP001497516">
    <property type="component" value="Chromosome 4"/>
</dbReference>
<dbReference type="SUPFAM" id="SSF50249">
    <property type="entry name" value="Nucleic acid-binding proteins"/>
    <property type="match status" value="1"/>
</dbReference>
<dbReference type="Gene3D" id="2.40.50.140">
    <property type="entry name" value="Nucleic acid-binding proteins"/>
    <property type="match status" value="1"/>
</dbReference>
<dbReference type="GO" id="GO:0005694">
    <property type="term" value="C:chromosome"/>
    <property type="evidence" value="ECO:0007669"/>
    <property type="project" value="UniProtKB-ARBA"/>
</dbReference>
<keyword evidence="3" id="KW-1185">Reference proteome</keyword>
<dbReference type="GO" id="GO:0044818">
    <property type="term" value="P:mitotic G2/M transition checkpoint"/>
    <property type="evidence" value="ECO:0007669"/>
    <property type="project" value="TreeGrafter"/>
</dbReference>
<sequence>MDTPIHLQDIVPAAQNNINTTFILLEKSRVNKNRGESRTCMALVADETAAVHFELWGEDCDAFEEGDIVRLEKGIFSNSGGDYNKMMVLRAGRRGSIKKVGEFTMAFVETPNMSEIQWVVDPNNPKKYIRQEAAVLSPHSRQGTLLNAQLLQAS</sequence>
<dbReference type="AlphaFoldDB" id="A0AAV2EJ56"/>
<gene>
    <name evidence="2" type="ORF">LTRI10_LOCUS27103</name>
</gene>
<name>A0AAV2EJ56_9ROSI</name>
<reference evidence="2 3" key="1">
    <citation type="submission" date="2024-04" db="EMBL/GenBank/DDBJ databases">
        <authorList>
            <person name="Fracassetti M."/>
        </authorList>
    </citation>
    <scope>NUCLEOTIDE SEQUENCE [LARGE SCALE GENOMIC DNA]</scope>
</reference>
<dbReference type="GO" id="GO:0000724">
    <property type="term" value="P:double-strand break repair via homologous recombination"/>
    <property type="evidence" value="ECO:0007669"/>
    <property type="project" value="TreeGrafter"/>
</dbReference>
<dbReference type="GO" id="GO:0070876">
    <property type="term" value="C:SOSS complex"/>
    <property type="evidence" value="ECO:0007669"/>
    <property type="project" value="TreeGrafter"/>
</dbReference>
<proteinExistence type="predicted"/>
<dbReference type="InterPro" id="IPR012340">
    <property type="entry name" value="NA-bd_OB-fold"/>
</dbReference>
<evidence type="ECO:0000313" key="3">
    <source>
        <dbReference type="Proteomes" id="UP001497516"/>
    </source>
</evidence>
<dbReference type="PANTHER" id="PTHR13356">
    <property type="entry name" value="OB FOLD NUCLEIC ACID BINDING PROTEIN-RELATED"/>
    <property type="match status" value="1"/>
</dbReference>
<organism evidence="2 3">
    <name type="scientific">Linum trigynum</name>
    <dbReference type="NCBI Taxonomy" id="586398"/>
    <lineage>
        <taxon>Eukaryota</taxon>
        <taxon>Viridiplantae</taxon>
        <taxon>Streptophyta</taxon>
        <taxon>Embryophyta</taxon>
        <taxon>Tracheophyta</taxon>
        <taxon>Spermatophyta</taxon>
        <taxon>Magnoliopsida</taxon>
        <taxon>eudicotyledons</taxon>
        <taxon>Gunneridae</taxon>
        <taxon>Pentapetalae</taxon>
        <taxon>rosids</taxon>
        <taxon>fabids</taxon>
        <taxon>Malpighiales</taxon>
        <taxon>Linaceae</taxon>
        <taxon>Linum</taxon>
    </lineage>
</organism>
<dbReference type="FunFam" id="2.40.50.140:FF:000072">
    <property type="entry name" value="SOSS complex subunit B2"/>
    <property type="match status" value="1"/>
</dbReference>
<evidence type="ECO:0000313" key="2">
    <source>
        <dbReference type="EMBL" id="CAL1386013.1"/>
    </source>
</evidence>
<dbReference type="PANTHER" id="PTHR13356:SF0">
    <property type="entry name" value="SOSS COMPLEX SUBUNIT B HOMOLOG"/>
    <property type="match status" value="1"/>
</dbReference>
<evidence type="ECO:0008006" key="4">
    <source>
        <dbReference type="Google" id="ProtNLM"/>
    </source>
</evidence>
<dbReference type="EMBL" id="OZ034817">
    <property type="protein sequence ID" value="CAL1386013.1"/>
    <property type="molecule type" value="Genomic_DNA"/>
</dbReference>
<dbReference type="GO" id="GO:0010212">
    <property type="term" value="P:response to ionizing radiation"/>
    <property type="evidence" value="ECO:0007669"/>
    <property type="project" value="TreeGrafter"/>
</dbReference>
<evidence type="ECO:0000256" key="1">
    <source>
        <dbReference type="ARBA" id="ARBA00023125"/>
    </source>
</evidence>